<gene>
    <name evidence="3" type="primary">LOC101849056</name>
</gene>
<dbReference type="PANTHER" id="PTHR48465">
    <property type="entry name" value="PROTEIN SSUH2 HOMOLOG"/>
    <property type="match status" value="1"/>
</dbReference>
<dbReference type="GeneID" id="101849056"/>
<accession>A0ABM0JRN8</accession>
<feature type="region of interest" description="Disordered" evidence="1">
    <location>
        <begin position="1"/>
        <end position="114"/>
    </location>
</feature>
<keyword evidence="2" id="KW-1185">Reference proteome</keyword>
<evidence type="ECO:0000313" key="3">
    <source>
        <dbReference type="RefSeq" id="XP_005099980.2"/>
    </source>
</evidence>
<dbReference type="InterPro" id="IPR052789">
    <property type="entry name" value="SSUH2_homolog"/>
</dbReference>
<proteinExistence type="predicted"/>
<sequence>MSMSYSRDSTHALLPSGQAAYPLQGASGHPPPGGPVPGYSSPGQPAAGPPPAFKEGVPVQGPRNDPSTTAPRATAPSLDQMDKLPGYDRIGFDGASLPPPTYKESQREPPQRDNIESVPTITEDQARSALLQFVSEDCCYGKRPAVEMKLNELKSSSAFHYTLETFGEGRSTKWTYEPFNGQHVAMTGPPPGPWDVPARPPQMFHTAKLDIEVPNTASVKPCHACFAMGFQRCTGCQGKGRVECNTCRGSGQEEYEEVGEKKKRACTKCNGDGTKRCSNCDGAGQTQCSECQGKASLRWFILLTIQWTNHAEDHVVEKTALPVELVKGVSGHKVFQETQTRVWPVNHFPEPEINSASNNLVSEHGSKFPTEIILMQRHQVRIIPVTQVFYEYKDHKDSYFVYGFEHRVHAPGYPAKCCCGCSVL</sequence>
<name>A0ABM0JRN8_APLCA</name>
<feature type="compositionally biased region" description="Low complexity" evidence="1">
    <location>
        <begin position="37"/>
        <end position="46"/>
    </location>
</feature>
<reference evidence="3" key="1">
    <citation type="submission" date="2025-08" db="UniProtKB">
        <authorList>
            <consortium name="RefSeq"/>
        </authorList>
    </citation>
    <scope>IDENTIFICATION</scope>
</reference>
<dbReference type="RefSeq" id="XP_005099980.2">
    <property type="nucleotide sequence ID" value="XM_005099923.3"/>
</dbReference>
<evidence type="ECO:0000256" key="1">
    <source>
        <dbReference type="SAM" id="MobiDB-lite"/>
    </source>
</evidence>
<protein>
    <submittedName>
        <fullName evidence="3">Protein SSUH2 homolog</fullName>
    </submittedName>
</protein>
<feature type="compositionally biased region" description="Basic and acidic residues" evidence="1">
    <location>
        <begin position="104"/>
        <end position="114"/>
    </location>
</feature>
<organism evidence="2 3">
    <name type="scientific">Aplysia californica</name>
    <name type="common">California sea hare</name>
    <dbReference type="NCBI Taxonomy" id="6500"/>
    <lineage>
        <taxon>Eukaryota</taxon>
        <taxon>Metazoa</taxon>
        <taxon>Spiralia</taxon>
        <taxon>Lophotrochozoa</taxon>
        <taxon>Mollusca</taxon>
        <taxon>Gastropoda</taxon>
        <taxon>Heterobranchia</taxon>
        <taxon>Euthyneura</taxon>
        <taxon>Tectipleura</taxon>
        <taxon>Aplysiida</taxon>
        <taxon>Aplysioidea</taxon>
        <taxon>Aplysiidae</taxon>
        <taxon>Aplysia</taxon>
    </lineage>
</organism>
<evidence type="ECO:0000313" key="2">
    <source>
        <dbReference type="Proteomes" id="UP000694888"/>
    </source>
</evidence>
<dbReference type="Proteomes" id="UP000694888">
    <property type="component" value="Unplaced"/>
</dbReference>
<dbReference type="PANTHER" id="PTHR48465:SF1">
    <property type="entry name" value="PROTEIN SSUH2 HOMOLOG"/>
    <property type="match status" value="1"/>
</dbReference>